<dbReference type="Gene3D" id="1.25.10.10">
    <property type="entry name" value="Leucine-rich Repeat Variant"/>
    <property type="match status" value="1"/>
</dbReference>
<dbReference type="Pfam" id="PF13646">
    <property type="entry name" value="HEAT_2"/>
    <property type="match status" value="1"/>
</dbReference>
<dbReference type="InterPro" id="IPR010982">
    <property type="entry name" value="Lambda_DNA-bd_dom_sf"/>
</dbReference>
<dbReference type="EMBL" id="FOEF01000036">
    <property type="protein sequence ID" value="SEP54089.1"/>
    <property type="molecule type" value="Genomic_DNA"/>
</dbReference>
<dbReference type="Gene3D" id="1.10.260.40">
    <property type="entry name" value="lambda repressor-like DNA-binding domains"/>
    <property type="match status" value="1"/>
</dbReference>
<evidence type="ECO:0000313" key="3">
    <source>
        <dbReference type="EMBL" id="SEP54089.1"/>
    </source>
</evidence>
<evidence type="ECO:0000256" key="1">
    <source>
        <dbReference type="ARBA" id="ARBA00023239"/>
    </source>
</evidence>
<dbReference type="Pfam" id="PF00215">
    <property type="entry name" value="OMPdecase"/>
    <property type="match status" value="1"/>
</dbReference>
<reference evidence="3 4" key="1">
    <citation type="submission" date="2016-10" db="EMBL/GenBank/DDBJ databases">
        <authorList>
            <person name="de Groot N.N."/>
        </authorList>
    </citation>
    <scope>NUCLEOTIDE SEQUENCE [LARGE SCALE GENOMIC DNA]</scope>
    <source>
        <strain evidence="3 4">DSM 44993</strain>
    </source>
</reference>
<feature type="domain" description="HTH cro/C1-type" evidence="2">
    <location>
        <begin position="12"/>
        <end position="64"/>
    </location>
</feature>
<dbReference type="SMART" id="SM00934">
    <property type="entry name" value="OMPdecase"/>
    <property type="match status" value="1"/>
</dbReference>
<dbReference type="SUPFAM" id="SSF48371">
    <property type="entry name" value="ARM repeat"/>
    <property type="match status" value="1"/>
</dbReference>
<dbReference type="SUPFAM" id="SSF51366">
    <property type="entry name" value="Ribulose-phoshate binding barrel"/>
    <property type="match status" value="1"/>
</dbReference>
<keyword evidence="4" id="KW-1185">Reference proteome</keyword>
<dbReference type="Proteomes" id="UP000198582">
    <property type="component" value="Unassembled WGS sequence"/>
</dbReference>
<dbReference type="PANTHER" id="PTHR35039">
    <property type="entry name" value="3-KETO-L-GULONATE-6-PHOSPHATE DECARBOXYLASE SGBH-RELATED"/>
    <property type="match status" value="1"/>
</dbReference>
<dbReference type="InterPro" id="IPR011989">
    <property type="entry name" value="ARM-like"/>
</dbReference>
<dbReference type="PANTHER" id="PTHR35039:SF3">
    <property type="entry name" value="3-KETO-L-GULONATE-6-PHOSPHATE DECARBOXYLASE SGBH-RELATED"/>
    <property type="match status" value="1"/>
</dbReference>
<gene>
    <name evidence="3" type="ORF">SAMN04489732_13646</name>
</gene>
<protein>
    <submittedName>
        <fullName evidence="3">3-keto-L-gulonate-6-phosphate decarboxylase</fullName>
    </submittedName>
</protein>
<dbReference type="GO" id="GO:0006207">
    <property type="term" value="P:'de novo' pyrimidine nucleobase biosynthetic process"/>
    <property type="evidence" value="ECO:0007669"/>
    <property type="project" value="InterPro"/>
</dbReference>
<dbReference type="SUPFAM" id="SSF47413">
    <property type="entry name" value="lambda repressor-like DNA-binding domains"/>
    <property type="match status" value="1"/>
</dbReference>
<dbReference type="SUPFAM" id="SSF52540">
    <property type="entry name" value="P-loop containing nucleoside triphosphate hydrolases"/>
    <property type="match status" value="1"/>
</dbReference>
<dbReference type="GO" id="GO:0004590">
    <property type="term" value="F:orotidine-5'-phosphate decarboxylase activity"/>
    <property type="evidence" value="ECO:0007669"/>
    <property type="project" value="InterPro"/>
</dbReference>
<dbReference type="InterPro" id="IPR001387">
    <property type="entry name" value="Cro/C1-type_HTH"/>
</dbReference>
<organism evidence="3 4">
    <name type="scientific">Amycolatopsis saalfeldensis</name>
    <dbReference type="NCBI Taxonomy" id="394193"/>
    <lineage>
        <taxon>Bacteria</taxon>
        <taxon>Bacillati</taxon>
        <taxon>Actinomycetota</taxon>
        <taxon>Actinomycetes</taxon>
        <taxon>Pseudonocardiales</taxon>
        <taxon>Pseudonocardiaceae</taxon>
        <taxon>Amycolatopsis</taxon>
    </lineage>
</organism>
<name>A0A1H8YPN2_9PSEU</name>
<sequence length="1018" mass="110898">MTRRPTWTPPEVKLLREVQNLSQRAFAQRLGYAQSTVVGWEKPQRAAPLQHETVEVLDVELGRLEPDRRERFDQERGVVVHRLGAGSAVRTAAILATVDSEPGAPLPYTPPAGVVGSARLFLESSARVFLVPGSAGIGKTSLTRHLAQQFTREADCQLLTVGSWEMSTVDIAAEILRYASIPRGDDALLTLEEHSARLTRPCLVLVDGIASHEAFATVGRQIDAILRQATASALRFLLTVRTPPAIETTAHPLLHASLFTPADERHALSPWPVGEARAHWERAASASFDSLSAGIQHLVRTPLYMKLALAAPPLAGGGDLGAYALVDHCVRRVLGTDGTERYFPLLTELAHRYGHDDLPAALNVLDDGAHPVPELPSDLPATLLRVTQHRQVEFSHDVLREFFLSTRIADLLHRQGRSVAAVQALNELADRASTSGAARSMFALVLERLDLLAPALLEAIATAPTASLRTTVPLMMSMAGAARFLTPEVLRSCAARAEHDNDPALSRALLGNPRLHHALGPGRYRWLLALLRQFGVTLWAEVTSFVEENFDSTDAYTFLDLANLADGAEATFFARHFYLFFADAANSTLEIFLSHTDWRVRAALAEALGDDTVSVDDTGLTVMTRLVHDTDYKVRAAIAPDVGRAPGHAAVTHLTVLLNDDNWHVRERALQGLDRLGLPSRRPDLIQAALDILATEPAWSRTPGHIRPSQDRLRILHAPPRDAAASNEEAAAFAHDPRAIVTILREIRTGHLTPPDYVRDRLIDGGRRSDRWLVRREAEHAAMTDPAEDDDPRRVRERYRRIRNHRSVQIALDLHDVAGAVQIAEAAADAGADFIEVGDPLIKEAGVRAIEQIKSAVEDTPVIAEMMSADWGRDQVVLAAQAGADIVQLIGPATTASVRAAVDAGRRLAVPILLDVPVKASHRWITEMERAGVDGFTVTTNIDVGIGSTTPLDVARELRHWTALPVAVSGGFSTTDSAVLASPDWDILIVGRSVVDALDPATAAKNLVELVHLSERHR</sequence>
<dbReference type="STRING" id="394193.SAMN04489732_13646"/>
<dbReference type="AlphaFoldDB" id="A0A1H8YPN2"/>
<accession>A0A1H8YPN2</accession>
<dbReference type="GO" id="GO:0019854">
    <property type="term" value="P:L-ascorbic acid catabolic process"/>
    <property type="evidence" value="ECO:0007669"/>
    <property type="project" value="TreeGrafter"/>
</dbReference>
<dbReference type="Gene3D" id="3.20.20.70">
    <property type="entry name" value="Aldolase class I"/>
    <property type="match status" value="1"/>
</dbReference>
<dbReference type="GO" id="GO:0003677">
    <property type="term" value="F:DNA binding"/>
    <property type="evidence" value="ECO:0007669"/>
    <property type="project" value="InterPro"/>
</dbReference>
<keyword evidence="1" id="KW-0456">Lyase</keyword>
<dbReference type="GO" id="GO:0033982">
    <property type="term" value="F:3-dehydro-L-gulonate-6-phosphate decarboxylase activity"/>
    <property type="evidence" value="ECO:0007669"/>
    <property type="project" value="TreeGrafter"/>
</dbReference>
<dbReference type="InterPro" id="IPR013785">
    <property type="entry name" value="Aldolase_TIM"/>
</dbReference>
<proteinExistence type="predicted"/>
<dbReference type="InterPro" id="IPR001754">
    <property type="entry name" value="OMPdeCOase_dom"/>
</dbReference>
<dbReference type="PROSITE" id="PS50943">
    <property type="entry name" value="HTH_CROC1"/>
    <property type="match status" value="1"/>
</dbReference>
<evidence type="ECO:0000259" key="2">
    <source>
        <dbReference type="PROSITE" id="PS50943"/>
    </source>
</evidence>
<dbReference type="InterPro" id="IPR027417">
    <property type="entry name" value="P-loop_NTPase"/>
</dbReference>
<dbReference type="InterPro" id="IPR011060">
    <property type="entry name" value="RibuloseP-bd_barrel"/>
</dbReference>
<dbReference type="InterPro" id="IPR016024">
    <property type="entry name" value="ARM-type_fold"/>
</dbReference>
<evidence type="ECO:0000313" key="4">
    <source>
        <dbReference type="Proteomes" id="UP000198582"/>
    </source>
</evidence>
<dbReference type="CDD" id="cd00093">
    <property type="entry name" value="HTH_XRE"/>
    <property type="match status" value="1"/>
</dbReference>